<evidence type="ECO:0000313" key="2">
    <source>
        <dbReference type="EnsemblPlants" id="KRH77177"/>
    </source>
</evidence>
<reference evidence="1 2" key="1">
    <citation type="journal article" date="2010" name="Nature">
        <title>Genome sequence of the palaeopolyploid soybean.</title>
        <authorList>
            <person name="Schmutz J."/>
            <person name="Cannon S.B."/>
            <person name="Schlueter J."/>
            <person name="Ma J."/>
            <person name="Mitros T."/>
            <person name="Nelson W."/>
            <person name="Hyten D.L."/>
            <person name="Song Q."/>
            <person name="Thelen J.J."/>
            <person name="Cheng J."/>
            <person name="Xu D."/>
            <person name="Hellsten U."/>
            <person name="May G.D."/>
            <person name="Yu Y."/>
            <person name="Sakurai T."/>
            <person name="Umezawa T."/>
            <person name="Bhattacharyya M.K."/>
            <person name="Sandhu D."/>
            <person name="Valliyodan B."/>
            <person name="Lindquist E."/>
            <person name="Peto M."/>
            <person name="Grant D."/>
            <person name="Shu S."/>
            <person name="Goodstein D."/>
            <person name="Barry K."/>
            <person name="Futrell-Griggs M."/>
            <person name="Abernathy B."/>
            <person name="Du J."/>
            <person name="Tian Z."/>
            <person name="Zhu L."/>
            <person name="Gill N."/>
            <person name="Joshi T."/>
            <person name="Libault M."/>
            <person name="Sethuraman A."/>
            <person name="Zhang X.-C."/>
            <person name="Shinozaki K."/>
            <person name="Nguyen H.T."/>
            <person name="Wing R.A."/>
            <person name="Cregan P."/>
            <person name="Specht J."/>
            <person name="Grimwood J."/>
            <person name="Rokhsar D."/>
            <person name="Stacey G."/>
            <person name="Shoemaker R.C."/>
            <person name="Jackson S.A."/>
        </authorList>
    </citation>
    <scope>NUCLEOTIDE SEQUENCE [LARGE SCALE GENOMIC DNA]</scope>
    <source>
        <strain evidence="2">cv. Williams 82</strain>
        <tissue evidence="1">Callus</tissue>
    </source>
</reference>
<dbReference type="Proteomes" id="UP000008827">
    <property type="component" value="Chromosome 1"/>
</dbReference>
<evidence type="ECO:0000313" key="3">
    <source>
        <dbReference type="Proteomes" id="UP000008827"/>
    </source>
</evidence>
<reference evidence="1" key="3">
    <citation type="submission" date="2018-07" db="EMBL/GenBank/DDBJ databases">
        <title>WGS assembly of Glycine max.</title>
        <authorList>
            <person name="Schmutz J."/>
            <person name="Cannon S."/>
            <person name="Schlueter J."/>
            <person name="Ma J."/>
            <person name="Mitros T."/>
            <person name="Nelson W."/>
            <person name="Hyten D."/>
            <person name="Song Q."/>
            <person name="Thelen J."/>
            <person name="Cheng J."/>
            <person name="Xu D."/>
            <person name="Hellsten U."/>
            <person name="May G."/>
            <person name="Yu Y."/>
            <person name="Sakurai T."/>
            <person name="Umezawa T."/>
            <person name="Bhattacharyya M."/>
            <person name="Sandhu D."/>
            <person name="Valliyodan B."/>
            <person name="Lindquist E."/>
            <person name="Peto M."/>
            <person name="Grant D."/>
            <person name="Shu S."/>
            <person name="Goodstein D."/>
            <person name="Barry K."/>
            <person name="Futrell-Griggs M."/>
            <person name="Abernathy B."/>
            <person name="Du J."/>
            <person name="Tian Z."/>
            <person name="Zhu L."/>
            <person name="Gill N."/>
            <person name="Joshi T."/>
            <person name="Libault M."/>
            <person name="Sethuraman A."/>
            <person name="Zhang X."/>
            <person name="Shinozaki K."/>
            <person name="Nguyen H."/>
            <person name="Wing R."/>
            <person name="Cregan P."/>
            <person name="Specht J."/>
            <person name="Grimwood J."/>
            <person name="Rokhsar D."/>
            <person name="Stacey G."/>
            <person name="Shoemaker R."/>
            <person name="Jackson S."/>
        </authorList>
    </citation>
    <scope>NUCLEOTIDE SEQUENCE</scope>
    <source>
        <tissue evidence="1">Callus</tissue>
    </source>
</reference>
<dbReference type="AlphaFoldDB" id="A0A0R0LHM2"/>
<dbReference type="Gramene" id="KRH77177">
    <property type="protein sequence ID" value="KRH77177"/>
    <property type="gene ID" value="GLYMA_01G197000"/>
</dbReference>
<evidence type="ECO:0000313" key="1">
    <source>
        <dbReference type="EMBL" id="KRH77177.1"/>
    </source>
</evidence>
<reference evidence="2" key="2">
    <citation type="submission" date="2018-02" db="UniProtKB">
        <authorList>
            <consortium name="EnsemblPlants"/>
        </authorList>
    </citation>
    <scope>IDENTIFICATION</scope>
    <source>
        <strain evidence="2">Williams 82</strain>
    </source>
</reference>
<sequence>MVVHTLAWWFKVCSHFLSHSGSRSHSLMVVYAFTLMVRSCLHLWFLQLNVLQHHSHRENTGCQEMLE</sequence>
<dbReference type="SMR" id="A0A0R0LHM2"/>
<dbReference type="EMBL" id="CM000834">
    <property type="protein sequence ID" value="KRH77177.1"/>
    <property type="molecule type" value="Genomic_DNA"/>
</dbReference>
<protein>
    <submittedName>
        <fullName evidence="1 2">Uncharacterized protein</fullName>
    </submittedName>
</protein>
<gene>
    <name evidence="1" type="ORF">GLYMA_01G197000</name>
</gene>
<keyword evidence="3" id="KW-1185">Reference proteome</keyword>
<organism evidence="1">
    <name type="scientific">Glycine max</name>
    <name type="common">Soybean</name>
    <name type="synonym">Glycine hispida</name>
    <dbReference type="NCBI Taxonomy" id="3847"/>
    <lineage>
        <taxon>Eukaryota</taxon>
        <taxon>Viridiplantae</taxon>
        <taxon>Streptophyta</taxon>
        <taxon>Embryophyta</taxon>
        <taxon>Tracheophyta</taxon>
        <taxon>Spermatophyta</taxon>
        <taxon>Magnoliopsida</taxon>
        <taxon>eudicotyledons</taxon>
        <taxon>Gunneridae</taxon>
        <taxon>Pentapetalae</taxon>
        <taxon>rosids</taxon>
        <taxon>fabids</taxon>
        <taxon>Fabales</taxon>
        <taxon>Fabaceae</taxon>
        <taxon>Papilionoideae</taxon>
        <taxon>50 kb inversion clade</taxon>
        <taxon>NPAAA clade</taxon>
        <taxon>indigoferoid/millettioid clade</taxon>
        <taxon>Phaseoleae</taxon>
        <taxon>Glycine</taxon>
        <taxon>Glycine subgen. Soja</taxon>
    </lineage>
</organism>
<accession>A0A0R0LHM2</accession>
<dbReference type="EnsemblPlants" id="KRH77177">
    <property type="protein sequence ID" value="KRH77177"/>
    <property type="gene ID" value="GLYMA_01G197000"/>
</dbReference>
<name>A0A0R0LHM2_SOYBN</name>
<proteinExistence type="predicted"/>
<dbReference type="InParanoid" id="A0A0R0LHM2"/>